<dbReference type="RefSeq" id="WP_371437368.1">
    <property type="nucleotide sequence ID" value="NZ_JBHSRS010000018.1"/>
</dbReference>
<proteinExistence type="predicted"/>
<comment type="caution">
    <text evidence="2">The sequence shown here is derived from an EMBL/GenBank/DDBJ whole genome shotgun (WGS) entry which is preliminary data.</text>
</comment>
<evidence type="ECO:0000313" key="2">
    <source>
        <dbReference type="EMBL" id="MFC6281763.1"/>
    </source>
</evidence>
<reference evidence="3" key="1">
    <citation type="journal article" date="2019" name="Int. J. Syst. Evol. Microbiol.">
        <title>The Global Catalogue of Microorganisms (GCM) 10K type strain sequencing project: providing services to taxonomists for standard genome sequencing and annotation.</title>
        <authorList>
            <consortium name="The Broad Institute Genomics Platform"/>
            <consortium name="The Broad Institute Genome Sequencing Center for Infectious Disease"/>
            <person name="Wu L."/>
            <person name="Ma J."/>
        </authorList>
    </citation>
    <scope>NUCLEOTIDE SEQUENCE [LARGE SCALE GENOMIC DNA]</scope>
    <source>
        <strain evidence="3">CCUG 39402</strain>
    </source>
</reference>
<accession>A0ABW1TWQ1</accession>
<gene>
    <name evidence="2" type="ORF">ACFQND_11020</name>
</gene>
<name>A0ABW1TWQ1_9BURK</name>
<evidence type="ECO:0000313" key="3">
    <source>
        <dbReference type="Proteomes" id="UP001596270"/>
    </source>
</evidence>
<evidence type="ECO:0000256" key="1">
    <source>
        <dbReference type="SAM" id="MobiDB-lite"/>
    </source>
</evidence>
<sequence length="234" mass="25580">MSLFNWFSRKPDSSKPPRSNDSRGRHVVTPRDKAPIPQGQGLAPDPVNRSEIRKAKRHARREQLYVAVRESMTRAGVLAASYKFKVLSLDQRGDQFLVMMDVDASLGRQAEKLAETEAIVVQTAKARFEILVTAVYWRMEAKAASADNKGYPVHLPPAKKPGAPRYEPIHDDEVAAFKQALAAASATSPATIDATGKSRSGLHSYTLLTGFEDTEMPESSAAPALSATQYGDLN</sequence>
<keyword evidence="3" id="KW-1185">Reference proteome</keyword>
<organism evidence="2 3">
    <name type="scientific">Polaromonas aquatica</name>
    <dbReference type="NCBI Taxonomy" id="332657"/>
    <lineage>
        <taxon>Bacteria</taxon>
        <taxon>Pseudomonadati</taxon>
        <taxon>Pseudomonadota</taxon>
        <taxon>Betaproteobacteria</taxon>
        <taxon>Burkholderiales</taxon>
        <taxon>Comamonadaceae</taxon>
        <taxon>Polaromonas</taxon>
    </lineage>
</organism>
<dbReference type="Proteomes" id="UP001596270">
    <property type="component" value="Unassembled WGS sequence"/>
</dbReference>
<dbReference type="EMBL" id="JBHSRS010000018">
    <property type="protein sequence ID" value="MFC6281763.1"/>
    <property type="molecule type" value="Genomic_DNA"/>
</dbReference>
<feature type="compositionally biased region" description="Basic and acidic residues" evidence="1">
    <location>
        <begin position="9"/>
        <end position="34"/>
    </location>
</feature>
<feature type="region of interest" description="Disordered" evidence="1">
    <location>
        <begin position="1"/>
        <end position="48"/>
    </location>
</feature>
<protein>
    <submittedName>
        <fullName evidence="2">Uncharacterized protein</fullName>
    </submittedName>
</protein>